<evidence type="ECO:0000256" key="1">
    <source>
        <dbReference type="SAM" id="MobiDB-lite"/>
    </source>
</evidence>
<sequence>MAETDEKPHSTDRLRHDIDAGEAGDKKGFPDTSASPLGTDDEASGNPNTEEQVKMAQAAETENPARGEAKQASGAKRPVTAEHGGGRTSTEQKNRNILIAVTVGTALVLTIIALLV</sequence>
<dbReference type="EMBL" id="FNAT01000008">
    <property type="protein sequence ID" value="SDF16229.1"/>
    <property type="molecule type" value="Genomic_DNA"/>
</dbReference>
<keyword evidence="4" id="KW-1185">Reference proteome</keyword>
<keyword evidence="2" id="KW-0812">Transmembrane</keyword>
<evidence type="ECO:0000313" key="3">
    <source>
        <dbReference type="EMBL" id="SDF16229.1"/>
    </source>
</evidence>
<dbReference type="AlphaFoldDB" id="A0A1G7IV98"/>
<feature type="region of interest" description="Disordered" evidence="1">
    <location>
        <begin position="1"/>
        <end position="95"/>
    </location>
</feature>
<dbReference type="Proteomes" id="UP000198922">
    <property type="component" value="Unassembled WGS sequence"/>
</dbReference>
<name>A0A1G7IV98_9RHOB</name>
<feature type="compositionally biased region" description="Basic and acidic residues" evidence="1">
    <location>
        <begin position="1"/>
        <end position="29"/>
    </location>
</feature>
<dbReference type="STRING" id="521013.SAMN04488567_3529"/>
<protein>
    <submittedName>
        <fullName evidence="3">Uncharacterized protein</fullName>
    </submittedName>
</protein>
<keyword evidence="2" id="KW-1133">Transmembrane helix</keyword>
<organism evidence="3 4">
    <name type="scientific">Limimaricola pyoseonensis</name>
    <dbReference type="NCBI Taxonomy" id="521013"/>
    <lineage>
        <taxon>Bacteria</taxon>
        <taxon>Pseudomonadati</taxon>
        <taxon>Pseudomonadota</taxon>
        <taxon>Alphaproteobacteria</taxon>
        <taxon>Rhodobacterales</taxon>
        <taxon>Paracoccaceae</taxon>
        <taxon>Limimaricola</taxon>
    </lineage>
</organism>
<dbReference type="OrthoDB" id="7306245at2"/>
<accession>A0A1G7IV98</accession>
<reference evidence="4" key="1">
    <citation type="submission" date="2016-10" db="EMBL/GenBank/DDBJ databases">
        <authorList>
            <person name="Varghese N."/>
            <person name="Submissions S."/>
        </authorList>
    </citation>
    <scope>NUCLEOTIDE SEQUENCE [LARGE SCALE GENOMIC DNA]</scope>
    <source>
        <strain evidence="4">DSM 21424</strain>
    </source>
</reference>
<keyword evidence="2" id="KW-0472">Membrane</keyword>
<evidence type="ECO:0000256" key="2">
    <source>
        <dbReference type="SAM" id="Phobius"/>
    </source>
</evidence>
<gene>
    <name evidence="3" type="ORF">SAMN04488567_3529</name>
</gene>
<evidence type="ECO:0000313" key="4">
    <source>
        <dbReference type="Proteomes" id="UP000198922"/>
    </source>
</evidence>
<proteinExistence type="predicted"/>
<dbReference type="RefSeq" id="WP_090114158.1">
    <property type="nucleotide sequence ID" value="NZ_FNAT01000008.1"/>
</dbReference>
<feature type="transmembrane region" description="Helical" evidence="2">
    <location>
        <begin position="97"/>
        <end position="115"/>
    </location>
</feature>